<evidence type="ECO:0000313" key="1">
    <source>
        <dbReference type="EMBL" id="QJA94853.1"/>
    </source>
</evidence>
<dbReference type="AlphaFoldDB" id="A0A6M3LK14"/>
<accession>A0A6M3LK14</accession>
<proteinExistence type="predicted"/>
<organism evidence="1">
    <name type="scientific">viral metagenome</name>
    <dbReference type="NCBI Taxonomy" id="1070528"/>
    <lineage>
        <taxon>unclassified sequences</taxon>
        <taxon>metagenomes</taxon>
        <taxon>organismal metagenomes</taxon>
    </lineage>
</organism>
<reference evidence="1" key="1">
    <citation type="submission" date="2020-03" db="EMBL/GenBank/DDBJ databases">
        <title>The deep terrestrial virosphere.</title>
        <authorList>
            <person name="Holmfeldt K."/>
            <person name="Nilsson E."/>
            <person name="Simone D."/>
            <person name="Lopez-Fernandez M."/>
            <person name="Wu X."/>
            <person name="de Brujin I."/>
            <person name="Lundin D."/>
            <person name="Andersson A."/>
            <person name="Bertilsson S."/>
            <person name="Dopson M."/>
        </authorList>
    </citation>
    <scope>NUCLEOTIDE SEQUENCE</scope>
    <source>
        <strain evidence="1">MM415B03717</strain>
    </source>
</reference>
<gene>
    <name evidence="1" type="ORF">MM415B03717_0005</name>
</gene>
<dbReference type="EMBL" id="MT143266">
    <property type="protein sequence ID" value="QJA94853.1"/>
    <property type="molecule type" value="Genomic_DNA"/>
</dbReference>
<sequence length="217" mass="25362">MDKVHISEIALRCGDIDFKDFDSTIYERSLLKATRKLARKYELIQRIREFNVSISIPENEDEDSYVEEKVLVNVPLDLMSFKAEYKILVNGYNHTKVNVIHKNQYEYVLYRDQNQILFNYSPRTKDDKVILYYTADINIDDYDIEELQPVIPSSYEEELLDLGTVIHARLGVVKFKGSDKGNGYREAISMYSKNDSSLDRNLTKNQPWTVITPWSAL</sequence>
<protein>
    <submittedName>
        <fullName evidence="1">Uncharacterized protein</fullName>
    </submittedName>
</protein>
<name>A0A6M3LK14_9ZZZZ</name>